<dbReference type="Proteomes" id="UP001604277">
    <property type="component" value="Unassembled WGS sequence"/>
</dbReference>
<reference evidence="3" key="1">
    <citation type="submission" date="2024-07" db="EMBL/GenBank/DDBJ databases">
        <title>Two chromosome-level genome assemblies of Korean endemic species Abeliophyllum distichum and Forsythia ovata (Oleaceae).</title>
        <authorList>
            <person name="Jang H."/>
        </authorList>
    </citation>
    <scope>NUCLEOTIDE SEQUENCE [LARGE SCALE GENOMIC DNA]</scope>
</reference>
<accession>A0ABD1U7U3</accession>
<keyword evidence="3" id="KW-1185">Reference proteome</keyword>
<protein>
    <submittedName>
        <fullName evidence="2">Uncharacterized protein</fullName>
    </submittedName>
</protein>
<evidence type="ECO:0000256" key="1">
    <source>
        <dbReference type="SAM" id="MobiDB-lite"/>
    </source>
</evidence>
<evidence type="ECO:0000313" key="2">
    <source>
        <dbReference type="EMBL" id="KAL2520640.1"/>
    </source>
</evidence>
<dbReference type="EMBL" id="JBFOLJ010000007">
    <property type="protein sequence ID" value="KAL2520640.1"/>
    <property type="molecule type" value="Genomic_DNA"/>
</dbReference>
<sequence>MIGFYFSNVPKLKIRYGGVVDDILLSTSGMMCGVCSGDCRPAGTGGNGLSSVLLPYGHVSPTENFRRSGKRKAVIGSQGETVVPRRGIEDTEDPRRARRGREDPSSRVKDCVLHDRMSTNWTQPLWENCLAPAAVAAASVHKYWTSTFGKAAENTELTELLKLAEMYTSRSHMLNCELYEVLAMMVDELRPMVRRDEDVEALRLENKDLWKQLSFSKDARARAIYDITKAKTIQMACVQAQKDG</sequence>
<dbReference type="AlphaFoldDB" id="A0ABD1U7U3"/>
<gene>
    <name evidence="2" type="ORF">Fot_24563</name>
</gene>
<organism evidence="2 3">
    <name type="scientific">Forsythia ovata</name>
    <dbReference type="NCBI Taxonomy" id="205694"/>
    <lineage>
        <taxon>Eukaryota</taxon>
        <taxon>Viridiplantae</taxon>
        <taxon>Streptophyta</taxon>
        <taxon>Embryophyta</taxon>
        <taxon>Tracheophyta</taxon>
        <taxon>Spermatophyta</taxon>
        <taxon>Magnoliopsida</taxon>
        <taxon>eudicotyledons</taxon>
        <taxon>Gunneridae</taxon>
        <taxon>Pentapetalae</taxon>
        <taxon>asterids</taxon>
        <taxon>lamiids</taxon>
        <taxon>Lamiales</taxon>
        <taxon>Oleaceae</taxon>
        <taxon>Forsythieae</taxon>
        <taxon>Forsythia</taxon>
    </lineage>
</organism>
<feature type="region of interest" description="Disordered" evidence="1">
    <location>
        <begin position="76"/>
        <end position="107"/>
    </location>
</feature>
<evidence type="ECO:0000313" key="3">
    <source>
        <dbReference type="Proteomes" id="UP001604277"/>
    </source>
</evidence>
<name>A0ABD1U7U3_9LAMI</name>
<comment type="caution">
    <text evidence="2">The sequence shown here is derived from an EMBL/GenBank/DDBJ whole genome shotgun (WGS) entry which is preliminary data.</text>
</comment>
<feature type="compositionally biased region" description="Basic and acidic residues" evidence="1">
    <location>
        <begin position="86"/>
        <end position="107"/>
    </location>
</feature>
<proteinExistence type="predicted"/>